<dbReference type="SUPFAM" id="SSF50978">
    <property type="entry name" value="WD40 repeat-like"/>
    <property type="match status" value="3"/>
</dbReference>
<accession>A0ABP9YUL7</accession>
<feature type="compositionally biased region" description="Polar residues" evidence="4">
    <location>
        <begin position="1948"/>
        <end position="1960"/>
    </location>
</feature>
<dbReference type="Pfam" id="PF12234">
    <property type="entry name" value="Rav1p_C"/>
    <property type="match status" value="1"/>
</dbReference>
<name>A0ABP9YUL7_9FUNG</name>
<dbReference type="Proteomes" id="UP001473302">
    <property type="component" value="Unassembled WGS sequence"/>
</dbReference>
<evidence type="ECO:0000259" key="5">
    <source>
        <dbReference type="Pfam" id="PF12234"/>
    </source>
</evidence>
<evidence type="ECO:0000256" key="3">
    <source>
        <dbReference type="PROSITE-ProRule" id="PRU00221"/>
    </source>
</evidence>
<evidence type="ECO:0000256" key="1">
    <source>
        <dbReference type="ARBA" id="ARBA00022574"/>
    </source>
</evidence>
<feature type="repeat" description="WD" evidence="3">
    <location>
        <begin position="2207"/>
        <end position="2248"/>
    </location>
</feature>
<feature type="compositionally biased region" description="Acidic residues" evidence="4">
    <location>
        <begin position="1914"/>
        <end position="1923"/>
    </location>
</feature>
<dbReference type="Pfam" id="PF00400">
    <property type="entry name" value="WD40"/>
    <property type="match status" value="2"/>
</dbReference>
<dbReference type="InterPro" id="IPR015943">
    <property type="entry name" value="WD40/YVTN_repeat-like_dom_sf"/>
</dbReference>
<organism evidence="6 7">
    <name type="scientific">Mucor flavus</name>
    <dbReference type="NCBI Taxonomy" id="439312"/>
    <lineage>
        <taxon>Eukaryota</taxon>
        <taxon>Fungi</taxon>
        <taxon>Fungi incertae sedis</taxon>
        <taxon>Mucoromycota</taxon>
        <taxon>Mucoromycotina</taxon>
        <taxon>Mucoromycetes</taxon>
        <taxon>Mucorales</taxon>
        <taxon>Mucorineae</taxon>
        <taxon>Mucoraceae</taxon>
        <taxon>Mucor</taxon>
    </lineage>
</organism>
<proteinExistence type="predicted"/>
<dbReference type="Gene3D" id="2.130.10.10">
    <property type="entry name" value="YVTN repeat-like/Quinoprotein amine dehydrogenase"/>
    <property type="match status" value="2"/>
</dbReference>
<comment type="caution">
    <text evidence="6">The sequence shown here is derived from an EMBL/GenBank/DDBJ whole genome shotgun (WGS) entry which is preliminary data.</text>
</comment>
<keyword evidence="2" id="KW-0677">Repeat</keyword>
<gene>
    <name evidence="6" type="ORF">MFLAVUS_003980</name>
</gene>
<dbReference type="PANTHER" id="PTHR13950">
    <property type="entry name" value="RABCONNECTIN-RELATED"/>
    <property type="match status" value="1"/>
</dbReference>
<dbReference type="InterPro" id="IPR022033">
    <property type="entry name" value="Rav1p_C"/>
</dbReference>
<reference evidence="6 7" key="1">
    <citation type="submission" date="2024-04" db="EMBL/GenBank/DDBJ databases">
        <title>genome sequences of Mucor flavus KT1a and Helicostylum pulchrum KT1b strains isolated from the surface of a dry-aged beef.</title>
        <authorList>
            <person name="Toyotome T."/>
            <person name="Hosono M."/>
            <person name="Torimaru M."/>
            <person name="Fukuda K."/>
            <person name="Mikami N."/>
        </authorList>
    </citation>
    <scope>NUCLEOTIDE SEQUENCE [LARGE SCALE GENOMIC DNA]</scope>
    <source>
        <strain evidence="6 7">KT1a</strain>
    </source>
</reference>
<sequence length="2300" mass="261719">MPRTPIYLEAENFIILKKRAKLEKVKSDSKKESSTIQTPKRICNMFLEQICPGQVNTHLHAIHTFIYKNEQFIVYATGSKVVIYADPDNLVQIIAASTLFHQQDILEPVTAVSGNNKTGQIALSYHNQIAVLKPCDGNEHRWELDTVLDTTHVITCLDWSVNNLLLSAGKEILLWSLDNTTWSIICRKKPATDILLAKFEPKSSKFATVGKFDRLVTIWYPNAAEEVIDYSFTFISHPKYVTHFVWRKLPGTQENDCTLFTMARDGIGRFWSPINLDQSHILYMCAVIDSNQSLVTSEPAEEQAHVAHNIASTMMGEESIEEEEDDDYSPIHYIGCDELSNAVHAQFKSHSKHERFDQRLERIRERVRDTPDLLFRIQSDGSLTFWGVQHLNAFPRRIPRVFVVLRVDKAVDPLDVIYFLNPTQILHDYAHIQSSSTIKPIELSLVARNPHGQLRCYSLNLVDFLDTTPFTPRLHLKYTWLGHQHAISKLYQSQKNRFCTIGIDGQINVWKYELRETCGKMTTQLQLDCSLYVNSNQLLAVPVEKDKFLAVYDGVQVKLYEFDNIQDCHLHYSKVCVNSTSLDLSSLHVYNMEDPITSDKCYLLIGVSNATQTITTWYLEPIDGGGLEISYRGSQKMTSWTSDPHVVVSASQWATNTASRLFHRLSFEQKHVLTVTVGTDVICYGVNTEQETVEWDAIYTLDASCLNGQIQQVRCSPSIVSIVSGTDSNQTLSIWMEMRSDMAPVCVKKFWFKQRVCDMAWNVTSDAQFILAVAFPNSVGIFGQKRARSVTEDDDGWICYTEFKVDTPEDITALAWVDCGVLTVAAGNQLRCYLKWLTEEDSVAKQIHSPENAKIEPMSSIFDISFEMNGPLPFYHPDHIIHYVMWGKMDLVHCALISLNNFFKQFVDDDDNIINEFPPVSFPKMLKLQNEKKLKSSDKQQYNGLFDEESDTEIRDNNDVDEDDDIIRHLTVNEAKNLAHSLKTKILPGLNENERVHLIAMVDTIVEITNQGESLDENGARFTALLENHFHLNKVLPQDQRQVDLQSCDFVWALHSQSQDLLLERCVRLCGNKFVWEDARSLGIFLWLQKIDVVREQISNIARNIYLSKTDDRDPADCTLFYLALRKKNLLQGLWRSASSHKEQTIMKKFLANDFSDPRWQRAASKNAFALLGRQRFEYAASFFLLADKLRDAVNVILKNMKDYQLAIAICRVYDGDDSPLLKEILENSIIPMAIETNDRWLISIGFWLLNNQKDSVRAMVVPLSQFTDKLIDTTEKDSAEIVYNPNSFILYQYLKKKLRQQSLVVSYQTEYGFSLLVSRSYERLGLPLLALYILTKYYMKPPTATKQQVGLETAQDLFNSEPVSNTASYANDLFAEDKPSRASDLFANDDTDLFAPSSKATDLFADDDLFAPKKPSGGLFDDEDDLFAPKKTSSGLFDDDDEKDLFRSETRAESNADTDDEISLSERGYDGLDGYKALLVIRMLQTFFHAASALYNGLDTPDHVHEIHYRSHFLRNRQALLDLGESVKVSPYVFSRLLMEKSIETDVFPLYLYILNESVPKDFDVHQFLRAFKVGCFEVNEVALMPQELDYSTLIFVENWTEHVIKTFPIWNELRRKYCNPETAALTSRQIALTTYLSLILITLKERHYESCWPLLFHFKFFLEALGSNGSDTAISNCLNQILKNETKMIEMSTNDFESSSDGSLFGFDMNEEVYRPLLDSQDKSTGVNILEVASLNYVLSAIEYAMQCQGKHGNLCEQLTDFIWTTLLDPVAYRAHRLNETIKKQLDNDLTRHNISKQFRTLRQKKFWRSLKSLNPPERLLPFIKISPSTVNVLEDDQNNQSRSVYHSSSTVYAFSLNSAARDSMAICMKSEIQEIDLSKAGNFGAPLFRSRSVSSSGLGHDHHHHHYDSYPDTDEDDSDSTDEHDSIHTHTTMKQPQTRKKLPPTASSRVSGTSSPLVSPAGSRTFDEHVQKVPQNLNLDHLHDSLRRSLTKGSDYARTPVNASPSNVDNAEREKMILLRRNISATCAETHPQYPFYITGCEVNNGGPSAILWQFGQEREIASYYGCQGKTTRIHFDHFGQKFGAGDSSGNLCLWRFDAHAHSNKPYYTLNCHSKATRDFTFVNSSSLIATAGTSVTMSRKRDHVSLWDTLLPPSKALVCSLPGHDGGAYAITYEPNSQLLFSGGKKGEIVVSDIRQRTTMHTFTAHQSRIRSISIDTENKALITGSIDGELKIWDVSTYKVRQSFDIQPRNRFLAPSFNRIPLKAFGVTQIQVMDDGNIYTSGPNGIIKCNLNVNV</sequence>
<feature type="region of interest" description="Disordered" evidence="4">
    <location>
        <begin position="1895"/>
        <end position="1966"/>
    </location>
</feature>
<protein>
    <recommendedName>
        <fullName evidence="5">RAVE complex protein Rav1 C-terminal domain-containing protein</fullName>
    </recommendedName>
</protein>
<dbReference type="PROSITE" id="PS50082">
    <property type="entry name" value="WD_REPEATS_2"/>
    <property type="match status" value="2"/>
</dbReference>
<dbReference type="InterPro" id="IPR052208">
    <property type="entry name" value="DmX-like/RAVE_component"/>
</dbReference>
<evidence type="ECO:0000256" key="4">
    <source>
        <dbReference type="SAM" id="MobiDB-lite"/>
    </source>
</evidence>
<dbReference type="PROSITE" id="PS00678">
    <property type="entry name" value="WD_REPEATS_1"/>
    <property type="match status" value="1"/>
</dbReference>
<evidence type="ECO:0000256" key="2">
    <source>
        <dbReference type="ARBA" id="ARBA00022737"/>
    </source>
</evidence>
<evidence type="ECO:0000313" key="7">
    <source>
        <dbReference type="Proteomes" id="UP001473302"/>
    </source>
</evidence>
<keyword evidence="7" id="KW-1185">Reference proteome</keyword>
<evidence type="ECO:0000313" key="6">
    <source>
        <dbReference type="EMBL" id="GAA5810557.1"/>
    </source>
</evidence>
<feature type="domain" description="RAVE complex protein Rav1 C-terminal" evidence="5">
    <location>
        <begin position="685"/>
        <end position="1332"/>
    </location>
</feature>
<dbReference type="EMBL" id="BAABUK010000007">
    <property type="protein sequence ID" value="GAA5810557.1"/>
    <property type="molecule type" value="Genomic_DNA"/>
</dbReference>
<dbReference type="PANTHER" id="PTHR13950:SF9">
    <property type="entry name" value="RABCONNECTIN-3A"/>
    <property type="match status" value="1"/>
</dbReference>
<feature type="repeat" description="WD" evidence="3">
    <location>
        <begin position="2165"/>
        <end position="2206"/>
    </location>
</feature>
<dbReference type="SMART" id="SM00320">
    <property type="entry name" value="WD40"/>
    <property type="match status" value="7"/>
</dbReference>
<dbReference type="PROSITE" id="PS50294">
    <property type="entry name" value="WD_REPEATS_REGION"/>
    <property type="match status" value="1"/>
</dbReference>
<dbReference type="InterPro" id="IPR036322">
    <property type="entry name" value="WD40_repeat_dom_sf"/>
</dbReference>
<keyword evidence="1 3" id="KW-0853">WD repeat</keyword>
<dbReference type="InterPro" id="IPR001680">
    <property type="entry name" value="WD40_rpt"/>
</dbReference>
<dbReference type="InterPro" id="IPR019775">
    <property type="entry name" value="WD40_repeat_CS"/>
</dbReference>